<sequence length="173" mass="18910">MLKAVFVPRLAVPADSLGQREGLELQRYGLSAEAVTESHRRTWVFGIANGRVPDHNPGYRGQSDQRNARSWMALFARTGTRRAENQNPTPIQEESKAENAIRKKGEFAPGAATAVVPHQDPWEKLGQTAEYRIVGIRSDTLSLGGCSFGGSSDSFRVQTCHSQHCDDESGGAE</sequence>
<evidence type="ECO:0000313" key="1">
    <source>
        <dbReference type="EMBL" id="UQC80247.1"/>
    </source>
</evidence>
<dbReference type="AlphaFoldDB" id="A0A9Q8SMS6"/>
<gene>
    <name evidence="1" type="ORF">CLUP02_05729</name>
</gene>
<dbReference type="KEGG" id="clup:CLUP02_05729"/>
<dbReference type="EMBL" id="CP019475">
    <property type="protein sequence ID" value="UQC80247.1"/>
    <property type="molecule type" value="Genomic_DNA"/>
</dbReference>
<proteinExistence type="predicted"/>
<reference evidence="1" key="1">
    <citation type="journal article" date="2021" name="Mol. Plant Microbe Interact.">
        <title>Complete Genome Sequence of the Plant-Pathogenic Fungus Colletotrichum lupini.</title>
        <authorList>
            <person name="Baroncelli R."/>
            <person name="Pensec F."/>
            <person name="Da Lio D."/>
            <person name="Boufleur T."/>
            <person name="Vicente I."/>
            <person name="Sarrocco S."/>
            <person name="Picot A."/>
            <person name="Baraldi E."/>
            <person name="Sukno S."/>
            <person name="Thon M."/>
            <person name="Le Floch G."/>
        </authorList>
    </citation>
    <scope>NUCLEOTIDE SEQUENCE</scope>
    <source>
        <strain evidence="1">IMI 504893</strain>
    </source>
</reference>
<evidence type="ECO:0000313" key="2">
    <source>
        <dbReference type="Proteomes" id="UP000830671"/>
    </source>
</evidence>
<dbReference type="RefSeq" id="XP_049141878.1">
    <property type="nucleotide sequence ID" value="XM_049284735.1"/>
</dbReference>
<dbReference type="GeneID" id="73339745"/>
<keyword evidence="2" id="KW-1185">Reference proteome</keyword>
<accession>A0A9Q8SMS6</accession>
<protein>
    <submittedName>
        <fullName evidence="1">Uncharacterized protein</fullName>
    </submittedName>
</protein>
<name>A0A9Q8SMS6_9PEZI</name>
<organism evidence="1 2">
    <name type="scientific">Colletotrichum lupini</name>
    <dbReference type="NCBI Taxonomy" id="145971"/>
    <lineage>
        <taxon>Eukaryota</taxon>
        <taxon>Fungi</taxon>
        <taxon>Dikarya</taxon>
        <taxon>Ascomycota</taxon>
        <taxon>Pezizomycotina</taxon>
        <taxon>Sordariomycetes</taxon>
        <taxon>Hypocreomycetidae</taxon>
        <taxon>Glomerellales</taxon>
        <taxon>Glomerellaceae</taxon>
        <taxon>Colletotrichum</taxon>
        <taxon>Colletotrichum acutatum species complex</taxon>
    </lineage>
</organism>
<dbReference type="Proteomes" id="UP000830671">
    <property type="component" value="Chromosome 3"/>
</dbReference>